<gene>
    <name evidence="14" type="primary">AKT3</name>
    <name evidence="14" type="ORF">BLAG_LOCUS17831</name>
</gene>
<reference evidence="14" key="1">
    <citation type="submission" date="2022-01" db="EMBL/GenBank/DDBJ databases">
        <authorList>
            <person name="Braso-Vives M."/>
        </authorList>
    </citation>
    <scope>NUCLEOTIDE SEQUENCE</scope>
</reference>
<evidence type="ECO:0000259" key="12">
    <source>
        <dbReference type="PROSITE" id="PS50011"/>
    </source>
</evidence>
<evidence type="ECO:0000256" key="3">
    <source>
        <dbReference type="ARBA" id="ARBA00022527"/>
    </source>
</evidence>
<dbReference type="PANTHER" id="PTHR24351">
    <property type="entry name" value="RIBOSOMAL PROTEIN S6 KINASE"/>
    <property type="match status" value="1"/>
</dbReference>
<dbReference type="Pfam" id="PF00169">
    <property type="entry name" value="PH"/>
    <property type="match status" value="1"/>
</dbReference>
<dbReference type="AlphaFoldDB" id="A0A8J9ZVY6"/>
<feature type="binding site" evidence="9">
    <location>
        <position position="209"/>
    </location>
    <ligand>
        <name>ATP</name>
        <dbReference type="ChEBI" id="CHEBI:30616"/>
    </ligand>
</feature>
<evidence type="ECO:0000259" key="11">
    <source>
        <dbReference type="PROSITE" id="PS50003"/>
    </source>
</evidence>
<dbReference type="SMART" id="SM00233">
    <property type="entry name" value="PH"/>
    <property type="match status" value="1"/>
</dbReference>
<evidence type="ECO:0000256" key="5">
    <source>
        <dbReference type="ARBA" id="ARBA00022679"/>
    </source>
</evidence>
<evidence type="ECO:0000256" key="8">
    <source>
        <dbReference type="ARBA" id="ARBA00022840"/>
    </source>
</evidence>
<dbReference type="Pfam" id="PF00433">
    <property type="entry name" value="Pkinase_C"/>
    <property type="match status" value="1"/>
</dbReference>
<dbReference type="Proteomes" id="UP000838412">
    <property type="component" value="Chromosome 4"/>
</dbReference>
<dbReference type="FunFam" id="3.30.200.20:FF:001053">
    <property type="entry name" value="Non-specific serine/threonine protein kinase"/>
    <property type="match status" value="1"/>
</dbReference>
<name>A0A8J9ZVY6_BRALA</name>
<evidence type="ECO:0000313" key="14">
    <source>
        <dbReference type="EMBL" id="CAH1263011.1"/>
    </source>
</evidence>
<dbReference type="InterPro" id="IPR011993">
    <property type="entry name" value="PH-like_dom_sf"/>
</dbReference>
<feature type="domain" description="PH" evidence="11">
    <location>
        <begin position="11"/>
        <end position="113"/>
    </location>
</feature>
<dbReference type="InterPro" id="IPR000961">
    <property type="entry name" value="AGC-kinase_C"/>
</dbReference>
<dbReference type="PROSITE" id="PS51285">
    <property type="entry name" value="AGC_KINASE_CTER"/>
    <property type="match status" value="1"/>
</dbReference>
<dbReference type="PROSITE" id="PS50011">
    <property type="entry name" value="PROTEIN_KINASE_DOM"/>
    <property type="match status" value="1"/>
</dbReference>
<dbReference type="InterPro" id="IPR017892">
    <property type="entry name" value="Pkinase_C"/>
</dbReference>
<dbReference type="CDD" id="cd05571">
    <property type="entry name" value="STKc_PKB"/>
    <property type="match status" value="1"/>
</dbReference>
<sequence length="504" mass="58220">MSDTPVQVVPVIVREGWLHKRGEYIKTWRPRYFLLKTDGSFIGYKEKPHPSNMNDPLNNFTVAKCQIMKTEKPRPNTFIIRCLQWTTIIERTFHVDTPEEREDWIRAIQSVADKLQEQEDMKSKESQEGMLTNSYTSSDSRPSSSGGSTASHKVVKLHTFSQHCQTLEDFDFLKVLGKGTFGKVILVREKSNGGLYAIKILKKEVIVAKDEVAHTLTENRVLQTTRHPFLTALKYSFQTKDRLCFVMEYVNGGELFFHLSRERVFSEDRTRFYGAEIVSALDYLHKANIIYRDLKLENLMLDKDGHIKITDFGLCKEDMRFDSTTKTFCGTPEYLAPEVLEDNDYGRPVDWWGLGVVMYEMMCGRLPFYNKDHEVLFELILMEEARFPRNITENAKSLLSGLLIKDPKQRLGGGIRDADDVKEHPFFATADINWQGVYERKLTPPFKPQVSSDTDTRYFDKEFTGESVELTPPTESCPLDTIDEEKPHFEKFSYSSSGSQFRCT</sequence>
<dbReference type="EMBL" id="OV696689">
    <property type="protein sequence ID" value="CAH1263011.1"/>
    <property type="molecule type" value="Genomic_DNA"/>
</dbReference>
<dbReference type="FunFam" id="1.10.510.10:FF:000033">
    <property type="entry name" value="Non-specific serine/threonine protein kinase"/>
    <property type="match status" value="1"/>
</dbReference>
<keyword evidence="7" id="KW-0418">Kinase</keyword>
<keyword evidence="15" id="KW-1185">Reference proteome</keyword>
<evidence type="ECO:0000259" key="13">
    <source>
        <dbReference type="PROSITE" id="PS51285"/>
    </source>
</evidence>
<evidence type="ECO:0000256" key="2">
    <source>
        <dbReference type="ARBA" id="ARBA00012513"/>
    </source>
</evidence>
<dbReference type="PROSITE" id="PS50003">
    <property type="entry name" value="PH_DOMAIN"/>
    <property type="match status" value="1"/>
</dbReference>
<keyword evidence="8 9" id="KW-0067">ATP-binding</keyword>
<dbReference type="InterPro" id="IPR039026">
    <property type="entry name" value="PH_PKB"/>
</dbReference>
<dbReference type="InterPro" id="IPR011009">
    <property type="entry name" value="Kinase-like_dom_sf"/>
</dbReference>
<evidence type="ECO:0000256" key="4">
    <source>
        <dbReference type="ARBA" id="ARBA00022553"/>
    </source>
</evidence>
<dbReference type="GO" id="GO:0004674">
    <property type="term" value="F:protein serine/threonine kinase activity"/>
    <property type="evidence" value="ECO:0007669"/>
    <property type="project" value="UniProtKB-KW"/>
</dbReference>
<evidence type="ECO:0000313" key="15">
    <source>
        <dbReference type="Proteomes" id="UP000838412"/>
    </source>
</evidence>
<keyword evidence="3" id="KW-0723">Serine/threonine-protein kinase</keyword>
<comment type="similarity">
    <text evidence="1">Belongs to the protein kinase superfamily. AGC Ser/Thr protein kinase family. RAC subfamily.</text>
</comment>
<dbReference type="OrthoDB" id="63267at2759"/>
<dbReference type="PROSITE" id="PS00108">
    <property type="entry name" value="PROTEIN_KINASE_ST"/>
    <property type="match status" value="1"/>
</dbReference>
<dbReference type="Pfam" id="PF00069">
    <property type="entry name" value="Pkinase"/>
    <property type="match status" value="1"/>
</dbReference>
<feature type="region of interest" description="Disordered" evidence="10">
    <location>
        <begin position="462"/>
        <end position="481"/>
    </location>
</feature>
<dbReference type="FunFam" id="2.30.29.30:FF:000027">
    <property type="entry name" value="Non-specific serine/threonine protein kinase"/>
    <property type="match status" value="1"/>
</dbReference>
<organism evidence="14 15">
    <name type="scientific">Branchiostoma lanceolatum</name>
    <name type="common">Common lancelet</name>
    <name type="synonym">Amphioxus lanceolatum</name>
    <dbReference type="NCBI Taxonomy" id="7740"/>
    <lineage>
        <taxon>Eukaryota</taxon>
        <taxon>Metazoa</taxon>
        <taxon>Chordata</taxon>
        <taxon>Cephalochordata</taxon>
        <taxon>Leptocardii</taxon>
        <taxon>Amphioxiformes</taxon>
        <taxon>Branchiostomatidae</taxon>
        <taxon>Branchiostoma</taxon>
    </lineage>
</organism>
<feature type="region of interest" description="Disordered" evidence="10">
    <location>
        <begin position="116"/>
        <end position="150"/>
    </location>
</feature>
<feature type="domain" description="Protein kinase" evidence="12">
    <location>
        <begin position="170"/>
        <end position="427"/>
    </location>
</feature>
<dbReference type="SUPFAM" id="SSF56112">
    <property type="entry name" value="Protein kinase-like (PK-like)"/>
    <property type="match status" value="1"/>
</dbReference>
<dbReference type="PROSITE" id="PS00107">
    <property type="entry name" value="PROTEIN_KINASE_ATP"/>
    <property type="match status" value="1"/>
</dbReference>
<dbReference type="InterPro" id="IPR017441">
    <property type="entry name" value="Protein_kinase_ATP_BS"/>
</dbReference>
<dbReference type="Gene3D" id="3.30.200.20">
    <property type="entry name" value="Phosphorylase Kinase, domain 1"/>
    <property type="match status" value="1"/>
</dbReference>
<keyword evidence="4" id="KW-0597">Phosphoprotein</keyword>
<dbReference type="SMART" id="SM00133">
    <property type="entry name" value="S_TK_X"/>
    <property type="match status" value="1"/>
</dbReference>
<feature type="compositionally biased region" description="Low complexity" evidence="10">
    <location>
        <begin position="134"/>
        <end position="150"/>
    </location>
</feature>
<dbReference type="CDD" id="cd01241">
    <property type="entry name" value="PH_PKB"/>
    <property type="match status" value="1"/>
</dbReference>
<dbReference type="EC" id="2.7.11.1" evidence="2"/>
<dbReference type="Gene3D" id="1.10.510.10">
    <property type="entry name" value="Transferase(Phosphotransferase) domain 1"/>
    <property type="match status" value="1"/>
</dbReference>
<feature type="compositionally biased region" description="Basic and acidic residues" evidence="10">
    <location>
        <begin position="116"/>
        <end position="127"/>
    </location>
</feature>
<evidence type="ECO:0000256" key="7">
    <source>
        <dbReference type="ARBA" id="ARBA00022777"/>
    </source>
</evidence>
<evidence type="ECO:0000256" key="6">
    <source>
        <dbReference type="ARBA" id="ARBA00022741"/>
    </source>
</evidence>
<dbReference type="Gene3D" id="2.30.29.30">
    <property type="entry name" value="Pleckstrin-homology domain (PH domain)/Phosphotyrosine-binding domain (PTB)"/>
    <property type="match status" value="1"/>
</dbReference>
<dbReference type="InterPro" id="IPR008271">
    <property type="entry name" value="Ser/Thr_kinase_AS"/>
</dbReference>
<evidence type="ECO:0000256" key="9">
    <source>
        <dbReference type="PROSITE-ProRule" id="PRU10141"/>
    </source>
</evidence>
<dbReference type="SMART" id="SM00220">
    <property type="entry name" value="S_TKc"/>
    <property type="match status" value="1"/>
</dbReference>
<dbReference type="InterPro" id="IPR001849">
    <property type="entry name" value="PH_domain"/>
</dbReference>
<evidence type="ECO:0000256" key="1">
    <source>
        <dbReference type="ARBA" id="ARBA00006935"/>
    </source>
</evidence>
<dbReference type="InterPro" id="IPR000719">
    <property type="entry name" value="Prot_kinase_dom"/>
</dbReference>
<proteinExistence type="inferred from homology"/>
<dbReference type="GO" id="GO:0005524">
    <property type="term" value="F:ATP binding"/>
    <property type="evidence" value="ECO:0007669"/>
    <property type="project" value="UniProtKB-UniRule"/>
</dbReference>
<accession>A0A8J9ZVY6</accession>
<evidence type="ECO:0000256" key="10">
    <source>
        <dbReference type="SAM" id="MobiDB-lite"/>
    </source>
</evidence>
<feature type="domain" description="AGC-kinase C-terminal" evidence="13">
    <location>
        <begin position="430"/>
        <end position="504"/>
    </location>
</feature>
<keyword evidence="6 9" id="KW-0547">Nucleotide-binding</keyword>
<keyword evidence="5" id="KW-0808">Transferase</keyword>
<protein>
    <recommendedName>
        <fullName evidence="2">non-specific serine/threonine protein kinase</fullName>
        <ecNumber evidence="2">2.7.11.1</ecNumber>
    </recommendedName>
</protein>
<dbReference type="SUPFAM" id="SSF50729">
    <property type="entry name" value="PH domain-like"/>
    <property type="match status" value="1"/>
</dbReference>